<evidence type="ECO:0000256" key="2">
    <source>
        <dbReference type="PROSITE-ProRule" id="PRU00850"/>
    </source>
</evidence>
<dbReference type="PANTHER" id="PTHR35144:SF2">
    <property type="entry name" value="MEIOSIS-SPECIFIC TRANSCRIPTION FACTOR NDT80"/>
    <property type="match status" value="1"/>
</dbReference>
<feature type="compositionally biased region" description="Basic and acidic residues" evidence="3">
    <location>
        <begin position="574"/>
        <end position="586"/>
    </location>
</feature>
<dbReference type="GO" id="GO:0045944">
    <property type="term" value="P:positive regulation of transcription by RNA polymerase II"/>
    <property type="evidence" value="ECO:0007669"/>
    <property type="project" value="TreeGrafter"/>
</dbReference>
<feature type="compositionally biased region" description="Low complexity" evidence="3">
    <location>
        <begin position="457"/>
        <end position="503"/>
    </location>
</feature>
<evidence type="ECO:0000256" key="3">
    <source>
        <dbReference type="SAM" id="MobiDB-lite"/>
    </source>
</evidence>
<feature type="region of interest" description="Disordered" evidence="3">
    <location>
        <begin position="161"/>
        <end position="180"/>
    </location>
</feature>
<dbReference type="InterPro" id="IPR024061">
    <property type="entry name" value="NDT80_DNA-bd_dom"/>
</dbReference>
<dbReference type="OMA" id="MESAHET"/>
<dbReference type="GO" id="GO:0003700">
    <property type="term" value="F:DNA-binding transcription factor activity"/>
    <property type="evidence" value="ECO:0007669"/>
    <property type="project" value="UniProtKB-UniRule"/>
</dbReference>
<evidence type="ECO:0000313" key="5">
    <source>
        <dbReference type="EMBL" id="SAL96407.1"/>
    </source>
</evidence>
<keyword evidence="6" id="KW-1185">Reference proteome</keyword>
<dbReference type="OrthoDB" id="2288358at2759"/>
<evidence type="ECO:0000259" key="4">
    <source>
        <dbReference type="PROSITE" id="PS51517"/>
    </source>
</evidence>
<feature type="compositionally biased region" description="Low complexity" evidence="3">
    <location>
        <begin position="161"/>
        <end position="170"/>
    </location>
</feature>
<feature type="region of interest" description="Disordered" evidence="3">
    <location>
        <begin position="134"/>
        <end position="155"/>
    </location>
</feature>
<dbReference type="Gene3D" id="2.60.40.1390">
    <property type="entry name" value="NDT80 DNA-binding domain"/>
    <property type="match status" value="1"/>
</dbReference>
<feature type="compositionally biased region" description="Polar residues" evidence="3">
    <location>
        <begin position="41"/>
        <end position="56"/>
    </location>
</feature>
<dbReference type="SUPFAM" id="SSF49417">
    <property type="entry name" value="p53-like transcription factors"/>
    <property type="match status" value="1"/>
</dbReference>
<dbReference type="GO" id="GO:0000228">
    <property type="term" value="C:nuclear chromosome"/>
    <property type="evidence" value="ECO:0007669"/>
    <property type="project" value="TreeGrafter"/>
</dbReference>
<evidence type="ECO:0000256" key="1">
    <source>
        <dbReference type="ARBA" id="ARBA00023125"/>
    </source>
</evidence>
<dbReference type="Proteomes" id="UP000078561">
    <property type="component" value="Unassembled WGS sequence"/>
</dbReference>
<accession>A0A168LAM8</accession>
<feature type="region of interest" description="Disordered" evidence="3">
    <location>
        <begin position="1"/>
        <end position="111"/>
    </location>
</feature>
<feature type="DNA-binding region" description="NDT80" evidence="2">
    <location>
        <begin position="153"/>
        <end position="396"/>
    </location>
</feature>
<dbReference type="STRING" id="4829.A0A168LAM8"/>
<dbReference type="GO" id="GO:0051321">
    <property type="term" value="P:meiotic cell cycle"/>
    <property type="evidence" value="ECO:0007669"/>
    <property type="project" value="TreeGrafter"/>
</dbReference>
<protein>
    <recommendedName>
        <fullName evidence="4">NDT80 domain-containing protein</fullName>
    </recommendedName>
</protein>
<dbReference type="EMBL" id="LT551016">
    <property type="protein sequence ID" value="SAL96407.1"/>
    <property type="molecule type" value="Genomic_DNA"/>
</dbReference>
<feature type="compositionally biased region" description="Low complexity" evidence="3">
    <location>
        <begin position="15"/>
        <end position="26"/>
    </location>
</feature>
<keyword evidence="1 2" id="KW-0238">DNA-binding</keyword>
<dbReference type="InterPro" id="IPR037141">
    <property type="entry name" value="NDT80_DNA-bd_dom_sf"/>
</dbReference>
<dbReference type="InterPro" id="IPR008967">
    <property type="entry name" value="p53-like_TF_DNA-bd_sf"/>
</dbReference>
<evidence type="ECO:0000313" key="6">
    <source>
        <dbReference type="Proteomes" id="UP000078561"/>
    </source>
</evidence>
<feature type="domain" description="NDT80" evidence="4">
    <location>
        <begin position="153"/>
        <end position="396"/>
    </location>
</feature>
<dbReference type="PANTHER" id="PTHR35144">
    <property type="entry name" value="MEIOSIS-SPECIFIC TRANSCRIPTION FACTOR NDT80"/>
    <property type="match status" value="1"/>
</dbReference>
<gene>
    <name evidence="5" type="primary">ABSGL_01810.1 scaffold 2319</name>
</gene>
<dbReference type="InterPro" id="IPR052605">
    <property type="entry name" value="Fungal_trans_regulator"/>
</dbReference>
<dbReference type="PROSITE" id="PS51517">
    <property type="entry name" value="NDT80"/>
    <property type="match status" value="1"/>
</dbReference>
<name>A0A168LAM8_ABSGL</name>
<feature type="region of interest" description="Disordered" evidence="3">
    <location>
        <begin position="452"/>
        <end position="596"/>
    </location>
</feature>
<organism evidence="5">
    <name type="scientific">Absidia glauca</name>
    <name type="common">Pin mould</name>
    <dbReference type="NCBI Taxonomy" id="4829"/>
    <lineage>
        <taxon>Eukaryota</taxon>
        <taxon>Fungi</taxon>
        <taxon>Fungi incertae sedis</taxon>
        <taxon>Mucoromycota</taxon>
        <taxon>Mucoromycotina</taxon>
        <taxon>Mucoromycetes</taxon>
        <taxon>Mucorales</taxon>
        <taxon>Cunninghamellaceae</taxon>
        <taxon>Absidia</taxon>
    </lineage>
</organism>
<feature type="region of interest" description="Disordered" evidence="3">
    <location>
        <begin position="389"/>
        <end position="409"/>
    </location>
</feature>
<sequence>MESAHETTKEWQIKSSSPLSPQLASQDKSQLATTDTNDTTSGHTSPIVSNKYSPSPTLIHPQQHQQQHQQQQQQQRQQQQQYPYAPNTMMYPPMHPYPQEELPGSVTAPPPPFMAAPTKEESDPRLPGLMILSQPSTPRPNAAMSTEDGPVGGKRTRQHPYYSSFSSMPYPMGPPKRSRSDGLYTAETGPSFSAAKPLDNLYSSDRATLLTVRVQSKMDRGFFLAQNDWTCYRRNYFQVSSTFGIHGMNIHPFYNDHDLDCLVETAHQGLQPVSRFILGISARVSTSDNKEIELIQHTPKRDKGPQMTPEPKTIFPGGNLSLSSVGNTQNIATFERIQFKTATANNGKRRAAQQYYVLVIDLYAETHPGERVLVASCVSSPLVVRGRSPGHYADSHDRSSVAAPEPMANGDLYNNPYHRPMPSPTTAMMPHGYGPSPYGYYPSPYPTPPFAQGMMMSSPLPTPSTSSPHPTGSSTPTQQPYLIHSMSDPSSSESSSPDLYQSSDYHHPDKHHHLQQQQQQHHHPMDPTGEWSRSRYHSTVSVPSPEHHASYFSHPYPQHHTSGAPPTPITPFTRKYDTIPPPDHHHSQQQQQQDSS</sequence>
<proteinExistence type="predicted"/>
<feature type="compositionally biased region" description="Low complexity" evidence="3">
    <location>
        <begin position="62"/>
        <end position="81"/>
    </location>
</feature>
<reference evidence="5" key="1">
    <citation type="submission" date="2016-04" db="EMBL/GenBank/DDBJ databases">
        <authorList>
            <person name="Evans L.H."/>
            <person name="Alamgir A."/>
            <person name="Owens N."/>
            <person name="Weber N.D."/>
            <person name="Virtaneva K."/>
            <person name="Barbian K."/>
            <person name="Babar A."/>
            <person name="Rosenke K."/>
        </authorList>
    </citation>
    <scope>NUCLEOTIDE SEQUENCE [LARGE SCALE GENOMIC DNA]</scope>
    <source>
        <strain evidence="5">CBS 101.48</strain>
    </source>
</reference>
<dbReference type="GO" id="GO:0003677">
    <property type="term" value="F:DNA binding"/>
    <property type="evidence" value="ECO:0007669"/>
    <property type="project" value="UniProtKB-KW"/>
</dbReference>
<dbReference type="InParanoid" id="A0A168LAM8"/>
<feature type="compositionally biased region" description="Basic and acidic residues" evidence="3">
    <location>
        <begin position="1"/>
        <end position="12"/>
    </location>
</feature>
<dbReference type="Pfam" id="PF05224">
    <property type="entry name" value="NDT80_PhoG"/>
    <property type="match status" value="1"/>
</dbReference>
<dbReference type="AlphaFoldDB" id="A0A168LAM8"/>